<feature type="non-terminal residue" evidence="1">
    <location>
        <position position="51"/>
    </location>
</feature>
<accession>A0A0B6YFW9</accession>
<reference evidence="1" key="1">
    <citation type="submission" date="2014-12" db="EMBL/GenBank/DDBJ databases">
        <title>Insight into the proteome of Arion vulgaris.</title>
        <authorList>
            <person name="Aradska J."/>
            <person name="Bulat T."/>
            <person name="Smidak R."/>
            <person name="Sarate P."/>
            <person name="Gangsoo J."/>
            <person name="Sialana F."/>
            <person name="Bilban M."/>
            <person name="Lubec G."/>
        </authorList>
    </citation>
    <scope>NUCLEOTIDE SEQUENCE</scope>
    <source>
        <tissue evidence="1">Skin</tissue>
    </source>
</reference>
<sequence length="51" mass="5860">MHYPNTSHYKILQRVNVCVLKVGLMINVPQNLLLLSKLTRGEKGNQLLNQE</sequence>
<evidence type="ECO:0000313" key="1">
    <source>
        <dbReference type="EMBL" id="CEK54691.1"/>
    </source>
</evidence>
<protein>
    <submittedName>
        <fullName evidence="1">Uncharacterized protein</fullName>
    </submittedName>
</protein>
<proteinExistence type="predicted"/>
<dbReference type="AlphaFoldDB" id="A0A0B6YFW9"/>
<name>A0A0B6YFW9_9EUPU</name>
<gene>
    <name evidence="1" type="primary">ORF23426</name>
</gene>
<dbReference type="EMBL" id="HACG01007826">
    <property type="protein sequence ID" value="CEK54691.1"/>
    <property type="molecule type" value="Transcribed_RNA"/>
</dbReference>
<organism evidence="1">
    <name type="scientific">Arion vulgaris</name>
    <dbReference type="NCBI Taxonomy" id="1028688"/>
    <lineage>
        <taxon>Eukaryota</taxon>
        <taxon>Metazoa</taxon>
        <taxon>Spiralia</taxon>
        <taxon>Lophotrochozoa</taxon>
        <taxon>Mollusca</taxon>
        <taxon>Gastropoda</taxon>
        <taxon>Heterobranchia</taxon>
        <taxon>Euthyneura</taxon>
        <taxon>Panpulmonata</taxon>
        <taxon>Eupulmonata</taxon>
        <taxon>Stylommatophora</taxon>
        <taxon>Helicina</taxon>
        <taxon>Arionoidea</taxon>
        <taxon>Arionidae</taxon>
        <taxon>Arion</taxon>
    </lineage>
</organism>